<gene>
    <name evidence="2" type="ORF">ACFFFR_02570</name>
</gene>
<keyword evidence="3" id="KW-1185">Reference proteome</keyword>
<evidence type="ECO:0000256" key="1">
    <source>
        <dbReference type="SAM" id="Phobius"/>
    </source>
</evidence>
<organism evidence="2 3">
    <name type="scientific">Micrococcoides hystricis</name>
    <dbReference type="NCBI Taxonomy" id="1572761"/>
    <lineage>
        <taxon>Bacteria</taxon>
        <taxon>Bacillati</taxon>
        <taxon>Actinomycetota</taxon>
        <taxon>Actinomycetes</taxon>
        <taxon>Micrococcales</taxon>
        <taxon>Micrococcaceae</taxon>
        <taxon>Micrococcoides</taxon>
    </lineage>
</organism>
<keyword evidence="1" id="KW-0812">Transmembrane</keyword>
<dbReference type="EMBL" id="JBHLUB010000002">
    <property type="protein sequence ID" value="MFC0581275.1"/>
    <property type="molecule type" value="Genomic_DNA"/>
</dbReference>
<keyword evidence="1" id="KW-1133">Transmembrane helix</keyword>
<evidence type="ECO:0008006" key="4">
    <source>
        <dbReference type="Google" id="ProtNLM"/>
    </source>
</evidence>
<dbReference type="RefSeq" id="WP_377457965.1">
    <property type="nucleotide sequence ID" value="NZ_JBHLUB010000002.1"/>
</dbReference>
<reference evidence="2 3" key="1">
    <citation type="submission" date="2024-09" db="EMBL/GenBank/DDBJ databases">
        <authorList>
            <person name="Sun Q."/>
            <person name="Mori K."/>
        </authorList>
    </citation>
    <scope>NUCLEOTIDE SEQUENCE [LARGE SCALE GENOMIC DNA]</scope>
    <source>
        <strain evidence="2 3">NCAIM B.02604</strain>
    </source>
</reference>
<evidence type="ECO:0000313" key="2">
    <source>
        <dbReference type="EMBL" id="MFC0581275.1"/>
    </source>
</evidence>
<keyword evidence="1" id="KW-0472">Membrane</keyword>
<comment type="caution">
    <text evidence="2">The sequence shown here is derived from an EMBL/GenBank/DDBJ whole genome shotgun (WGS) entry which is preliminary data.</text>
</comment>
<accession>A0ABV6P816</accession>
<proteinExistence type="predicted"/>
<dbReference type="Proteomes" id="UP001589862">
    <property type="component" value="Unassembled WGS sequence"/>
</dbReference>
<feature type="transmembrane region" description="Helical" evidence="1">
    <location>
        <begin position="21"/>
        <end position="42"/>
    </location>
</feature>
<evidence type="ECO:0000313" key="3">
    <source>
        <dbReference type="Proteomes" id="UP001589862"/>
    </source>
</evidence>
<name>A0ABV6P816_9MICC</name>
<sequence length="170" mass="19059">MSDTDLLQDIRRDDQGQWRHWARAVILLLFTAFILTALIGVFDQRGSAEHSENGVSATLEYPRTTRGGEDIALDLSLRSDQELPSSITVVLDHEYSTLFEDFAISPVAEEQTDSLEELRFAVTTGEGRSARVTIDGRTADSWAPRTSGTLKVHLDADTEFEFDITTWRLP</sequence>
<protein>
    <recommendedName>
        <fullName evidence="4">DUF2771 family protein</fullName>
    </recommendedName>
</protein>